<reference evidence="3 4" key="1">
    <citation type="journal article" date="2018" name="Environ. Microbiol.">
        <title>Genomes of ubiquitous marine and hypersaline Hydrogenovibrio, Thiomicrorhabdus and Thiomicrospira spp. encode a diversity of mechanisms to sustain chemolithoautotrophy in heterogeneous environments.</title>
        <authorList>
            <person name="Scott K.M."/>
            <person name="Williams J."/>
            <person name="Porter C.M.B."/>
            <person name="Russel S."/>
            <person name="Harmer T.L."/>
            <person name="Paul J.H."/>
            <person name="Antonen K.M."/>
            <person name="Bridges M.K."/>
            <person name="Camper G.J."/>
            <person name="Campla C.K."/>
            <person name="Casella L.G."/>
            <person name="Chase E."/>
            <person name="Conrad J.W."/>
            <person name="Cruz M.C."/>
            <person name="Dunlap D.S."/>
            <person name="Duran L."/>
            <person name="Fahsbender E.M."/>
            <person name="Goldsmith D.B."/>
            <person name="Keeley R.F."/>
            <person name="Kondoff M.R."/>
            <person name="Kussy B.I."/>
            <person name="Lane M.K."/>
            <person name="Lawler S."/>
            <person name="Leigh B.A."/>
            <person name="Lewis C."/>
            <person name="Lostal L.M."/>
            <person name="Marking D."/>
            <person name="Mancera P.A."/>
            <person name="McClenthan E.C."/>
            <person name="McIntyre E.A."/>
            <person name="Mine J.A."/>
            <person name="Modi S."/>
            <person name="Moore B.D."/>
            <person name="Morgan W.A."/>
            <person name="Nelson K.M."/>
            <person name="Nguyen K.N."/>
            <person name="Ogburn N."/>
            <person name="Parrino D.G."/>
            <person name="Pedapudi A.D."/>
            <person name="Pelham R.P."/>
            <person name="Preece A.M."/>
            <person name="Rampersad E.A."/>
            <person name="Richardson J.C."/>
            <person name="Rodgers C.M."/>
            <person name="Schaffer B.L."/>
            <person name="Sheridan N.E."/>
            <person name="Solone M.R."/>
            <person name="Staley Z.R."/>
            <person name="Tabuchi M."/>
            <person name="Waide R.J."/>
            <person name="Wanjugi P.W."/>
            <person name="Young S."/>
            <person name="Clum A."/>
            <person name="Daum C."/>
            <person name="Huntemann M."/>
            <person name="Ivanova N."/>
            <person name="Kyrpides N."/>
            <person name="Mikhailova N."/>
            <person name="Palaniappan K."/>
            <person name="Pillay M."/>
            <person name="Reddy T.B.K."/>
            <person name="Shapiro N."/>
            <person name="Stamatis D."/>
            <person name="Varghese N."/>
            <person name="Woyke T."/>
            <person name="Boden R."/>
            <person name="Freyermuth S.K."/>
            <person name="Kerfeld C.A."/>
        </authorList>
    </citation>
    <scope>NUCLEOTIDE SEQUENCE [LARGE SCALE GENOMIC DNA]</scope>
    <source>
        <strain evidence="3 4">JR-2</strain>
    </source>
</reference>
<evidence type="ECO:0000313" key="3">
    <source>
        <dbReference type="EMBL" id="QAB14605.1"/>
    </source>
</evidence>
<accession>A0A451G533</accession>
<feature type="domain" description="Helicase/UvrB N-terminal" evidence="1">
    <location>
        <begin position="90"/>
        <end position="266"/>
    </location>
</feature>
<dbReference type="GO" id="GO:0005524">
    <property type="term" value="F:ATP binding"/>
    <property type="evidence" value="ECO:0007669"/>
    <property type="project" value="InterPro"/>
</dbReference>
<keyword evidence="3" id="KW-0255">Endonuclease</keyword>
<sequence>MKLQFNQNLPHQKLAWDAVVSLFEGQESCYAPFTMPQLNIPVQKGAESMMTMDYGNEADLGTANRLVLGEEELLDNLVRVQLKHGLKPAKTLNKDDLNYTVEMETGTGKTYVYLRSIYELNQAYGMTKFIIVVPSIAIKEGVKKSIEITKDHLSQIYKGVNAETFVYDSNNLEQVRNFAESSHIQIMVINIDAFRKSFTDPNKETKANIIHRVNDRLEGMRPIDLIAKTKPVVIIDEPQSVDTTAKSAEAIKSLNPLFTLRYSATHRDKHLPIYKLDAVDAYNAKLVKQIAVLPVLPEDDNNNAYIKLLNVRNKNGVCEAQVEFDALTSKGTIKRDKKWLKQGADLFELTKGRDPYEGYIIKDISAVPGNEWIDFTSQEDILQLGQSIGGVDDLALKRLQIAKTIEKHLEREMVLNPKGIKVLSLFFIDKVANYRVYDEQNQPGLGAYGQIFEEEFLRLAKHPKYQSLFNEINLDVEVSKIHDGYFAADNKGIVKDTSGKTLADESAYDLIMKDKERLLDMKTPLRFIFSHSALREGWDNPNVFQICTLNETASTIKKRQEIGRGLRLAVDSTGNRVTDTGFSINTLTVIANESYNDFTATLQKEIEDEDGIKFGVVEDHAFANLVIQRDGNDVVYLGTEDSEKLWNHLKSEQLIDKNGKVQDSLKIALKHDTLTLPEAFAPYKMQIERILKKVAGGLDVKDASKTHLATPKKEVIMGDDFKALWERIKYKTVYQVNFDLTKLIADCVHEMKVNMVIAKPKFKTGLANVTMDHYEGVGVDQIQENTQTYNAHYQTLPDVLTYLQNKTQLTRKTLANILIESGKLKDLAKNPQKFIEKTLEIIQRKKMHALVDGIKYQKIGDQSFYAQELFIEEELKGYLEQNMMAVDKSVYSHIVYDSNTESAFATGLEQNDDVKLYTKLPSWFKIDTPLGSYNPDWAVLIEKDGTERLYFVVETKSSLLPEDLRQTENDKIRCGTAHFEALDNDVDFIKASSINDLTDRIA</sequence>
<evidence type="ECO:0000259" key="2">
    <source>
        <dbReference type="Pfam" id="PF19778"/>
    </source>
</evidence>
<dbReference type="RefSeq" id="WP_128384333.1">
    <property type="nucleotide sequence ID" value="NZ_CP035033.1"/>
</dbReference>
<dbReference type="KEGG" id="htr:EPV75_02450"/>
<proteinExistence type="predicted"/>
<dbReference type="REBASE" id="295261">
    <property type="entry name" value="HthJR2ORF2465P"/>
</dbReference>
<dbReference type="Pfam" id="PF19778">
    <property type="entry name" value="RE_endonuc"/>
    <property type="match status" value="1"/>
</dbReference>
<dbReference type="AlphaFoldDB" id="A0A451G533"/>
<dbReference type="GO" id="GO:0015668">
    <property type="term" value="F:type III site-specific deoxyribonuclease activity"/>
    <property type="evidence" value="ECO:0007669"/>
    <property type="project" value="InterPro"/>
</dbReference>
<feature type="domain" description="Type III restriction enzyme C-terminal endonuclease" evidence="2">
    <location>
        <begin position="888"/>
        <end position="991"/>
    </location>
</feature>
<keyword evidence="4" id="KW-1185">Reference proteome</keyword>
<protein>
    <submittedName>
        <fullName evidence="3">Type III restriction endonuclease subunit R</fullName>
    </submittedName>
</protein>
<dbReference type="Pfam" id="PF04851">
    <property type="entry name" value="ResIII"/>
    <property type="match status" value="1"/>
</dbReference>
<keyword evidence="3" id="KW-0378">Hydrolase</keyword>
<dbReference type="SUPFAM" id="SSF52540">
    <property type="entry name" value="P-loop containing nucleoside triphosphate hydrolases"/>
    <property type="match status" value="1"/>
</dbReference>
<evidence type="ECO:0000313" key="4">
    <source>
        <dbReference type="Proteomes" id="UP000285478"/>
    </source>
</evidence>
<dbReference type="GO" id="GO:0003677">
    <property type="term" value="F:DNA binding"/>
    <property type="evidence" value="ECO:0007669"/>
    <property type="project" value="InterPro"/>
</dbReference>
<keyword evidence="3" id="KW-0540">Nuclease</keyword>
<dbReference type="Gene3D" id="3.40.50.300">
    <property type="entry name" value="P-loop containing nucleotide triphosphate hydrolases"/>
    <property type="match status" value="2"/>
</dbReference>
<name>A0A451G533_9GAMM</name>
<dbReference type="InterPro" id="IPR045572">
    <property type="entry name" value="RE_endonuc_C"/>
</dbReference>
<dbReference type="Proteomes" id="UP000285478">
    <property type="component" value="Chromosome"/>
</dbReference>
<organism evidence="3 4">
    <name type="scientific">Hydrogenovibrio thermophilus</name>
    <dbReference type="NCBI Taxonomy" id="265883"/>
    <lineage>
        <taxon>Bacteria</taxon>
        <taxon>Pseudomonadati</taxon>
        <taxon>Pseudomonadota</taxon>
        <taxon>Gammaproteobacteria</taxon>
        <taxon>Thiotrichales</taxon>
        <taxon>Piscirickettsiaceae</taxon>
        <taxon>Hydrogenovibrio</taxon>
    </lineage>
</organism>
<evidence type="ECO:0000259" key="1">
    <source>
        <dbReference type="Pfam" id="PF04851"/>
    </source>
</evidence>
<gene>
    <name evidence="3" type="ORF">EPV75_02450</name>
</gene>
<dbReference type="InterPro" id="IPR006935">
    <property type="entry name" value="Helicase/UvrB_N"/>
</dbReference>
<dbReference type="InterPro" id="IPR027417">
    <property type="entry name" value="P-loop_NTPase"/>
</dbReference>
<dbReference type="EMBL" id="CP035033">
    <property type="protein sequence ID" value="QAB14605.1"/>
    <property type="molecule type" value="Genomic_DNA"/>
</dbReference>